<dbReference type="InterPro" id="IPR036322">
    <property type="entry name" value="WD40_repeat_dom_sf"/>
</dbReference>
<dbReference type="Gene3D" id="2.130.10.10">
    <property type="entry name" value="YVTN repeat-like/Quinoprotein amine dehydrogenase"/>
    <property type="match status" value="1"/>
</dbReference>
<evidence type="ECO:0000256" key="5">
    <source>
        <dbReference type="ARBA" id="ARBA00022853"/>
    </source>
</evidence>
<sequence length="485" mass="54259">MEEVERGEEGVAMEAEEYRVWKKNTPFLYDLVISHALEWPSLTVQWLPSSSSSSGGGGGGGASHRLLLGTHTSDEAPNFLMVADVRFPLPPPPPPDAPIPKVEISQTIPHQGEVNRARFMPQGPSIVATKTCEAEVNVFDCSRRPTRPTEGEVTEPDVVLTGHATEGYGVSWSPLKEGYLLSGSYDSKICLWDVGMPPREKVLDAKHVFEYVLTDIQNSRFDPTTCTHILKAHTAAVEDVAWHPKNENLFGSVGDDHLLMIWDLCSSASKKPQQMVTAHQDEVNSLSFNPFNEWILATASADTTIKLFDLRKLATSLHTFSSHTLRFIHYAPGYKSDIHMDYLYSVYKVCFVDIALLFAKQFVTGTPFEDRRELTGYVCYRGAVLQVEWSPRQETVLASSAADKRLMIWDLCRIGDEQTVEDADDGPPELLFVHGGHTSKISEFSWNPAMPWVIASVAEDNILQVWQMAESIYRDDCDTQNDNDY</sequence>
<feature type="repeat" description="WD" evidence="7">
    <location>
        <begin position="276"/>
        <end position="311"/>
    </location>
</feature>
<dbReference type="Pfam" id="PF12265">
    <property type="entry name" value="CAF1C_H4-bd"/>
    <property type="match status" value="1"/>
</dbReference>
<dbReference type="PROSITE" id="PS50082">
    <property type="entry name" value="WD_REPEATS_2"/>
    <property type="match status" value="5"/>
</dbReference>
<dbReference type="PANTHER" id="PTHR22850">
    <property type="entry name" value="WD40 REPEAT FAMILY"/>
    <property type="match status" value="1"/>
</dbReference>
<dbReference type="PROSITE" id="PS00678">
    <property type="entry name" value="WD_REPEATS_1"/>
    <property type="match status" value="2"/>
</dbReference>
<evidence type="ECO:0000313" key="9">
    <source>
        <dbReference type="EMBL" id="THU71238.1"/>
    </source>
</evidence>
<dbReference type="InterPro" id="IPR050459">
    <property type="entry name" value="WD_repeat_RBAP46/RBAP48/MSI1"/>
</dbReference>
<keyword evidence="5" id="KW-0156">Chromatin regulator</keyword>
<dbReference type="InterPro" id="IPR020472">
    <property type="entry name" value="WD40_PAC1"/>
</dbReference>
<dbReference type="GO" id="GO:0005634">
    <property type="term" value="C:nucleus"/>
    <property type="evidence" value="ECO:0007669"/>
    <property type="project" value="UniProtKB-SubCell"/>
</dbReference>
<feature type="repeat" description="WD" evidence="7">
    <location>
        <begin position="230"/>
        <end position="264"/>
    </location>
</feature>
<dbReference type="InterPro" id="IPR019775">
    <property type="entry name" value="WD40_repeat_CS"/>
</dbReference>
<dbReference type="InterPro" id="IPR015943">
    <property type="entry name" value="WD40/YVTN_repeat-like_dom_sf"/>
</dbReference>
<feature type="domain" description="Histone-binding protein RBBP4-like N-terminal" evidence="8">
    <location>
        <begin position="16"/>
        <end position="88"/>
    </location>
</feature>
<protein>
    <recommendedName>
        <fullName evidence="8">Histone-binding protein RBBP4-like N-terminal domain-containing protein</fullName>
    </recommendedName>
</protein>
<dbReference type="SUPFAM" id="SSF50978">
    <property type="entry name" value="WD40 repeat-like"/>
    <property type="match status" value="1"/>
</dbReference>
<keyword evidence="6" id="KW-0539">Nucleus</keyword>
<dbReference type="EMBL" id="PYDT01000002">
    <property type="protein sequence ID" value="THU71238.1"/>
    <property type="molecule type" value="Genomic_DNA"/>
</dbReference>
<dbReference type="GO" id="GO:0006325">
    <property type="term" value="P:chromatin organization"/>
    <property type="evidence" value="ECO:0007669"/>
    <property type="project" value="UniProtKB-KW"/>
</dbReference>
<dbReference type="InterPro" id="IPR022052">
    <property type="entry name" value="Histone-bd_RBBP4-like_N"/>
</dbReference>
<evidence type="ECO:0000256" key="3">
    <source>
        <dbReference type="ARBA" id="ARBA00022574"/>
    </source>
</evidence>
<comment type="subcellular location">
    <subcellularLocation>
        <location evidence="1">Nucleus</location>
    </subcellularLocation>
</comment>
<dbReference type="InterPro" id="IPR001680">
    <property type="entry name" value="WD40_rpt"/>
</dbReference>
<dbReference type="SMART" id="SM00320">
    <property type="entry name" value="WD40"/>
    <property type="match status" value="6"/>
</dbReference>
<dbReference type="AlphaFoldDB" id="A0A4S8K8G6"/>
<feature type="repeat" description="WD" evidence="7">
    <location>
        <begin position="160"/>
        <end position="194"/>
    </location>
</feature>
<name>A0A4S8K8G6_MUSBA</name>
<keyword evidence="4" id="KW-0677">Repeat</keyword>
<evidence type="ECO:0000256" key="7">
    <source>
        <dbReference type="PROSITE-ProRule" id="PRU00221"/>
    </source>
</evidence>
<dbReference type="Pfam" id="PF00400">
    <property type="entry name" value="WD40"/>
    <property type="match status" value="5"/>
</dbReference>
<evidence type="ECO:0000313" key="10">
    <source>
        <dbReference type="Proteomes" id="UP000317650"/>
    </source>
</evidence>
<keyword evidence="10" id="KW-1185">Reference proteome</keyword>
<dbReference type="Proteomes" id="UP000317650">
    <property type="component" value="Chromosome 8"/>
</dbReference>
<feature type="repeat" description="WD" evidence="7">
    <location>
        <begin position="377"/>
        <end position="411"/>
    </location>
</feature>
<evidence type="ECO:0000256" key="6">
    <source>
        <dbReference type="ARBA" id="ARBA00023242"/>
    </source>
</evidence>
<gene>
    <name evidence="9" type="ORF">C4D60_Mb08t33460</name>
</gene>
<organism evidence="9 10">
    <name type="scientific">Musa balbisiana</name>
    <name type="common">Banana</name>
    <dbReference type="NCBI Taxonomy" id="52838"/>
    <lineage>
        <taxon>Eukaryota</taxon>
        <taxon>Viridiplantae</taxon>
        <taxon>Streptophyta</taxon>
        <taxon>Embryophyta</taxon>
        <taxon>Tracheophyta</taxon>
        <taxon>Spermatophyta</taxon>
        <taxon>Magnoliopsida</taxon>
        <taxon>Liliopsida</taxon>
        <taxon>Zingiberales</taxon>
        <taxon>Musaceae</taxon>
        <taxon>Musa</taxon>
    </lineage>
</organism>
<evidence type="ECO:0000256" key="1">
    <source>
        <dbReference type="ARBA" id="ARBA00004123"/>
    </source>
</evidence>
<dbReference type="PROSITE" id="PS50294">
    <property type="entry name" value="WD_REPEATS_REGION"/>
    <property type="match status" value="3"/>
</dbReference>
<evidence type="ECO:0000256" key="2">
    <source>
        <dbReference type="ARBA" id="ARBA00009341"/>
    </source>
</evidence>
<evidence type="ECO:0000259" key="8">
    <source>
        <dbReference type="Pfam" id="PF12265"/>
    </source>
</evidence>
<keyword evidence="3 7" id="KW-0853">WD repeat</keyword>
<dbReference type="PRINTS" id="PR00320">
    <property type="entry name" value="GPROTEINBRPT"/>
</dbReference>
<reference evidence="9 10" key="1">
    <citation type="journal article" date="2019" name="Nat. Plants">
        <title>Genome sequencing of Musa balbisiana reveals subgenome evolution and function divergence in polyploid bananas.</title>
        <authorList>
            <person name="Yao X."/>
        </authorList>
    </citation>
    <scope>NUCLEOTIDE SEQUENCE [LARGE SCALE GENOMIC DNA]</scope>
    <source>
        <strain evidence="10">cv. DH-PKW</strain>
        <tissue evidence="9">Leaves</tissue>
    </source>
</reference>
<proteinExistence type="inferred from homology"/>
<comment type="similarity">
    <text evidence="2">Belongs to the WD repeat RBAP46/RBAP48/MSI1 family.</text>
</comment>
<evidence type="ECO:0000256" key="4">
    <source>
        <dbReference type="ARBA" id="ARBA00022737"/>
    </source>
</evidence>
<accession>A0A4S8K8G6</accession>
<comment type="caution">
    <text evidence="9">The sequence shown here is derived from an EMBL/GenBank/DDBJ whole genome shotgun (WGS) entry which is preliminary data.</text>
</comment>
<feature type="repeat" description="WD" evidence="7">
    <location>
        <begin position="434"/>
        <end position="468"/>
    </location>
</feature>
<dbReference type="STRING" id="52838.A0A4S8K8G6"/>